<dbReference type="PANTHER" id="PTHR21432:SF20">
    <property type="entry name" value="ACETYL-COA HYDROLASE"/>
    <property type="match status" value="1"/>
</dbReference>
<protein>
    <submittedName>
        <fullName evidence="2">4-hydroxybutyrate CoA-transferase</fullName>
    </submittedName>
</protein>
<dbReference type="SUPFAM" id="SSF100950">
    <property type="entry name" value="NagB/RpiA/CoA transferase-like"/>
    <property type="match status" value="1"/>
</dbReference>
<feature type="non-terminal residue" evidence="2">
    <location>
        <position position="206"/>
    </location>
</feature>
<dbReference type="InterPro" id="IPR003702">
    <property type="entry name" value="ActCoA_hydro_N"/>
</dbReference>
<dbReference type="RefSeq" id="WP_407647717.1">
    <property type="nucleotide sequence ID" value="NZ_JAPQFJ010000054.1"/>
</dbReference>
<dbReference type="EMBL" id="JAPQFJ010000054">
    <property type="protein sequence ID" value="MCY6960722.1"/>
    <property type="molecule type" value="Genomic_DNA"/>
</dbReference>
<gene>
    <name evidence="2" type="ORF">OW729_19285</name>
</gene>
<dbReference type="InterPro" id="IPR037171">
    <property type="entry name" value="NagB/RpiA_transferase-like"/>
</dbReference>
<keyword evidence="3" id="KW-1185">Reference proteome</keyword>
<feature type="domain" description="Acetyl-CoA hydrolase/transferase N-terminal" evidence="1">
    <location>
        <begin position="10"/>
        <end position="183"/>
    </location>
</feature>
<dbReference type="InterPro" id="IPR046433">
    <property type="entry name" value="ActCoA_hydro"/>
</dbReference>
<sequence length="206" mass="22610">MDWKEIYKNKITNAKEAVAHIKSGDRVVIGHACGEPQGLINAMVANKDSYSNVEIVHMVPMGSGEYAKPGMEKHFRHNAIFTGGSTKDAVNSGRADFTTCFFHEVPKLFKKGYMKVDVALIQVSSPDEHGYCSFGVSVDYTKAAAECAKIVIAQVNDQMPRTLGNSFIHVSEIDYIVEESKPMIELQPPKIGEIEKAIGENCASLI</sequence>
<organism evidence="2 3">
    <name type="scientific">Clostridium brassicae</name>
    <dbReference type="NCBI Taxonomy" id="2999072"/>
    <lineage>
        <taxon>Bacteria</taxon>
        <taxon>Bacillati</taxon>
        <taxon>Bacillota</taxon>
        <taxon>Clostridia</taxon>
        <taxon>Eubacteriales</taxon>
        <taxon>Clostridiaceae</taxon>
        <taxon>Clostridium</taxon>
    </lineage>
</organism>
<evidence type="ECO:0000259" key="1">
    <source>
        <dbReference type="Pfam" id="PF02550"/>
    </source>
</evidence>
<comment type="caution">
    <text evidence="2">The sequence shown here is derived from an EMBL/GenBank/DDBJ whole genome shotgun (WGS) entry which is preliminary data.</text>
</comment>
<evidence type="ECO:0000313" key="2">
    <source>
        <dbReference type="EMBL" id="MCY6960722.1"/>
    </source>
</evidence>
<dbReference type="Pfam" id="PF02550">
    <property type="entry name" value="AcetylCoA_hydro"/>
    <property type="match status" value="1"/>
</dbReference>
<proteinExistence type="predicted"/>
<reference evidence="2" key="1">
    <citation type="submission" date="2022-12" db="EMBL/GenBank/DDBJ databases">
        <title>Clostridium sp. nov., isolated from industrial wastewater.</title>
        <authorList>
            <person name="Jiayan W."/>
        </authorList>
    </citation>
    <scope>NUCLEOTIDE SEQUENCE</scope>
    <source>
        <strain evidence="2">ZC22-4</strain>
    </source>
</reference>
<dbReference type="PANTHER" id="PTHR21432">
    <property type="entry name" value="ACETYL-COA HYDROLASE-RELATED"/>
    <property type="match status" value="1"/>
</dbReference>
<evidence type="ECO:0000313" key="3">
    <source>
        <dbReference type="Proteomes" id="UP001144612"/>
    </source>
</evidence>
<name>A0ABT4DEJ8_9CLOT</name>
<dbReference type="Proteomes" id="UP001144612">
    <property type="component" value="Unassembled WGS sequence"/>
</dbReference>
<accession>A0ABT4DEJ8</accession>
<dbReference type="Gene3D" id="3.40.1080.10">
    <property type="entry name" value="Glutaconate Coenzyme A-transferase"/>
    <property type="match status" value="1"/>
</dbReference>